<feature type="transmembrane region" description="Helical" evidence="2">
    <location>
        <begin position="12"/>
        <end position="32"/>
    </location>
</feature>
<evidence type="ECO:0000256" key="1">
    <source>
        <dbReference type="SAM" id="MobiDB-lite"/>
    </source>
</evidence>
<dbReference type="PANTHER" id="PTHR14795">
    <property type="entry name" value="HELICASE RELATED"/>
    <property type="match status" value="1"/>
</dbReference>
<dbReference type="EMBL" id="JANTQA010000070">
    <property type="protein sequence ID" value="KAJ3426381.1"/>
    <property type="molecule type" value="Genomic_DNA"/>
</dbReference>
<dbReference type="InterPro" id="IPR056229">
    <property type="entry name" value="Ig_TMM62"/>
</dbReference>
<protein>
    <submittedName>
        <fullName evidence="5">Transmembrane protein</fullName>
    </submittedName>
</protein>
<name>A0AAV7YBW9_9EUKA</name>
<dbReference type="Proteomes" id="UP001146793">
    <property type="component" value="Unassembled WGS sequence"/>
</dbReference>
<keyword evidence="2" id="KW-0472">Membrane</keyword>
<evidence type="ECO:0000313" key="5">
    <source>
        <dbReference type="EMBL" id="KAJ3426381.1"/>
    </source>
</evidence>
<feature type="transmembrane region" description="Helical" evidence="2">
    <location>
        <begin position="459"/>
        <end position="477"/>
    </location>
</feature>
<evidence type="ECO:0000256" key="2">
    <source>
        <dbReference type="SAM" id="Phobius"/>
    </source>
</evidence>
<keyword evidence="2" id="KW-1133">Transmembrane helix</keyword>
<sequence>MRQMKRFLRDYFCCSFVPLLYFIIFIICGVQYPTKLDFQDLNLGDEKRLKPDFPVFDNSSSSLLVFLHVSDSHISKLIPKIQKNFKDFVDEIVPRINPKFVLHTGDITDAKLPGEIMAKEQIPFEWEFYKSQLTNKGYFDSNFWYDIQGNHDCLGLLSEEEASNYYYKYSPQGALQESKGKPKVWNFQINTEYDSLNFIGINWNRMPGVNGPFAFFTTDNESILDSLYDQLNAKVNIDANHTFIFGHYPLTYNFQHHKTSKTHKRFQDLMKEHRVLSHLVGHSHAKGMYSTLYDRYDGLMELEVGDLRIKKCYRIFALDNDILSFVDRTLDDQWPIVLITNPTNAKFITLTEPLNRIKMSGYIRVLIFERESDPEIKQIKYYIDDKAQAGGLVKIKNQTHPLYVAKWNPEDYKSGLHKIKIEVQLADNSKVITEQAFSVDGTQKYKGSKYYQQFQRQNLFGLFTSLAVVSFFIFWLPTTVAPSLMKKLYSNKNWGEFLLNSEKQLKKGVSNHNLLSIFKQHLSLTIYKFTVIPKSFKIILYISGLALFCLPITIGPMVHQQFWGISFIWTSHIHGTNTFYLFNVLFYSIFLVFVYMPSCNIITYPIVFPINKKNHPLRLLSKPIILISILLIIFGFVILVGIFYLGYGTLSVLLSFSLVWNSIMLIVLVLITVGKEFKSIKKLKNSNSQLTINHGSSSMSDTVSETRGLLPENGKINL</sequence>
<dbReference type="PANTHER" id="PTHR14795:SF0">
    <property type="entry name" value="TRANSMEMBRANE PROTEIN 62"/>
    <property type="match status" value="1"/>
</dbReference>
<evidence type="ECO:0000313" key="6">
    <source>
        <dbReference type="Proteomes" id="UP001146793"/>
    </source>
</evidence>
<feature type="domain" description="Calcineurin-like phosphoesterase" evidence="3">
    <location>
        <begin position="65"/>
        <end position="285"/>
    </location>
</feature>
<feature type="transmembrane region" description="Helical" evidence="2">
    <location>
        <begin position="579"/>
        <end position="603"/>
    </location>
</feature>
<dbReference type="InterPro" id="IPR029052">
    <property type="entry name" value="Metallo-depent_PP-like"/>
</dbReference>
<evidence type="ECO:0000259" key="3">
    <source>
        <dbReference type="Pfam" id="PF00149"/>
    </source>
</evidence>
<dbReference type="AlphaFoldDB" id="A0AAV7YBW9"/>
<dbReference type="Pfam" id="PF00149">
    <property type="entry name" value="Metallophos"/>
    <property type="match status" value="1"/>
</dbReference>
<dbReference type="InterPro" id="IPR004843">
    <property type="entry name" value="Calcineurin-like_PHP"/>
</dbReference>
<dbReference type="Gene3D" id="3.60.21.10">
    <property type="match status" value="1"/>
</dbReference>
<feature type="compositionally biased region" description="Polar residues" evidence="1">
    <location>
        <begin position="694"/>
        <end position="705"/>
    </location>
</feature>
<evidence type="ECO:0000259" key="4">
    <source>
        <dbReference type="Pfam" id="PF24384"/>
    </source>
</evidence>
<keyword evidence="2 5" id="KW-0812">Transmembrane</keyword>
<feature type="region of interest" description="Disordered" evidence="1">
    <location>
        <begin position="694"/>
        <end position="718"/>
    </location>
</feature>
<dbReference type="SUPFAM" id="SSF56300">
    <property type="entry name" value="Metallo-dependent phosphatases"/>
    <property type="match status" value="1"/>
</dbReference>
<feature type="domain" description="TMEM62 Ig-like" evidence="4">
    <location>
        <begin position="332"/>
        <end position="442"/>
    </location>
</feature>
<organism evidence="5 6">
    <name type="scientific">Anaeramoeba flamelloides</name>
    <dbReference type="NCBI Taxonomy" id="1746091"/>
    <lineage>
        <taxon>Eukaryota</taxon>
        <taxon>Metamonada</taxon>
        <taxon>Anaeramoebidae</taxon>
        <taxon>Anaeramoeba</taxon>
    </lineage>
</organism>
<dbReference type="GO" id="GO:0016787">
    <property type="term" value="F:hydrolase activity"/>
    <property type="evidence" value="ECO:0007669"/>
    <property type="project" value="InterPro"/>
</dbReference>
<feature type="transmembrane region" description="Helical" evidence="2">
    <location>
        <begin position="653"/>
        <end position="674"/>
    </location>
</feature>
<feature type="transmembrane region" description="Helical" evidence="2">
    <location>
        <begin position="624"/>
        <end position="647"/>
    </location>
</feature>
<gene>
    <name evidence="5" type="ORF">M0812_28835</name>
</gene>
<dbReference type="Pfam" id="PF24384">
    <property type="entry name" value="Ig_TMM62"/>
    <property type="match status" value="1"/>
</dbReference>
<feature type="transmembrane region" description="Helical" evidence="2">
    <location>
        <begin position="538"/>
        <end position="559"/>
    </location>
</feature>
<accession>A0AAV7YBW9</accession>
<proteinExistence type="predicted"/>
<comment type="caution">
    <text evidence="5">The sequence shown here is derived from an EMBL/GenBank/DDBJ whole genome shotgun (WGS) entry which is preliminary data.</text>
</comment>
<reference evidence="5" key="1">
    <citation type="submission" date="2022-08" db="EMBL/GenBank/DDBJ databases">
        <title>Novel sulphate-reducing endosymbionts in the free-living metamonad Anaeramoeba.</title>
        <authorList>
            <person name="Jerlstrom-Hultqvist J."/>
            <person name="Cepicka I."/>
            <person name="Gallot-Lavallee L."/>
            <person name="Salas-Leiva D."/>
            <person name="Curtis B.A."/>
            <person name="Zahonova K."/>
            <person name="Pipaliya S."/>
            <person name="Dacks J."/>
            <person name="Roger A.J."/>
        </authorList>
    </citation>
    <scope>NUCLEOTIDE SEQUENCE</scope>
    <source>
        <strain evidence="5">Busselton2</strain>
    </source>
</reference>